<feature type="transmembrane region" description="Helical" evidence="1">
    <location>
        <begin position="7"/>
        <end position="26"/>
    </location>
</feature>
<protein>
    <submittedName>
        <fullName evidence="2">Uncharacterized protein</fullName>
    </submittedName>
</protein>
<feature type="transmembrane region" description="Helical" evidence="1">
    <location>
        <begin position="188"/>
        <end position="209"/>
    </location>
</feature>
<keyword evidence="1" id="KW-1133">Transmembrane helix</keyword>
<feature type="transmembrane region" description="Helical" evidence="1">
    <location>
        <begin position="143"/>
        <end position="163"/>
    </location>
</feature>
<gene>
    <name evidence="2" type="ORF">EV194_105143</name>
</gene>
<reference evidence="2 3" key="1">
    <citation type="submission" date="2019-03" db="EMBL/GenBank/DDBJ databases">
        <title>Genomic Encyclopedia of Type Strains, Phase IV (KMG-IV): sequencing the most valuable type-strain genomes for metagenomic binning, comparative biology and taxonomic classification.</title>
        <authorList>
            <person name="Goeker M."/>
        </authorList>
    </citation>
    <scope>NUCLEOTIDE SEQUENCE [LARGE SCALE GENOMIC DNA]</scope>
    <source>
        <strain evidence="2 3">DSM 24179</strain>
    </source>
</reference>
<evidence type="ECO:0000256" key="1">
    <source>
        <dbReference type="SAM" id="Phobius"/>
    </source>
</evidence>
<dbReference type="EMBL" id="SLWK01000005">
    <property type="protein sequence ID" value="TCO08339.1"/>
    <property type="molecule type" value="Genomic_DNA"/>
</dbReference>
<organism evidence="2 3">
    <name type="scientific">Natronoflexus pectinivorans</name>
    <dbReference type="NCBI Taxonomy" id="682526"/>
    <lineage>
        <taxon>Bacteria</taxon>
        <taxon>Pseudomonadati</taxon>
        <taxon>Bacteroidota</taxon>
        <taxon>Bacteroidia</taxon>
        <taxon>Marinilabiliales</taxon>
        <taxon>Marinilabiliaceae</taxon>
        <taxon>Natronoflexus</taxon>
    </lineage>
</organism>
<evidence type="ECO:0000313" key="2">
    <source>
        <dbReference type="EMBL" id="TCO08339.1"/>
    </source>
</evidence>
<sequence>MFRGRDLFSEIVYSFFISIVLIASIINPKDDFWAMDILIGLIVSCLYIIWLETSTKRFSISPFTIIDPSNRPLKVYTLFLKQFLDIKAAIFILLYIAISIFVNNFDFNMMFNRLVLLGVTGVFISSLYLCLIFYNINTKNYRYYFLFMIALPVVFFSFVYAVFKIEVPELFLIYPPSVLLIWVNDLEWYGYLLAFISFAISMTSGYVLICKLRTRFNYKFN</sequence>
<comment type="caution">
    <text evidence="2">The sequence shown here is derived from an EMBL/GenBank/DDBJ whole genome shotgun (WGS) entry which is preliminary data.</text>
</comment>
<dbReference type="Proteomes" id="UP000295221">
    <property type="component" value="Unassembled WGS sequence"/>
</dbReference>
<feature type="transmembrane region" description="Helical" evidence="1">
    <location>
        <begin position="114"/>
        <end position="136"/>
    </location>
</feature>
<feature type="transmembrane region" description="Helical" evidence="1">
    <location>
        <begin position="32"/>
        <end position="51"/>
    </location>
</feature>
<name>A0A4R2GID7_9BACT</name>
<keyword evidence="1" id="KW-0812">Transmembrane</keyword>
<dbReference type="AlphaFoldDB" id="A0A4R2GID7"/>
<keyword evidence="3" id="KW-1185">Reference proteome</keyword>
<proteinExistence type="predicted"/>
<evidence type="ECO:0000313" key="3">
    <source>
        <dbReference type="Proteomes" id="UP000295221"/>
    </source>
</evidence>
<keyword evidence="1" id="KW-0472">Membrane</keyword>
<feature type="transmembrane region" description="Helical" evidence="1">
    <location>
        <begin position="83"/>
        <end position="102"/>
    </location>
</feature>
<accession>A0A4R2GID7</accession>